<evidence type="ECO:0000313" key="1">
    <source>
        <dbReference type="EMBL" id="TCM69122.1"/>
    </source>
</evidence>
<organism evidence="1 2">
    <name type="scientific">Acinetobacter calcoaceticus</name>
    <dbReference type="NCBI Taxonomy" id="471"/>
    <lineage>
        <taxon>Bacteria</taxon>
        <taxon>Pseudomonadati</taxon>
        <taxon>Pseudomonadota</taxon>
        <taxon>Gammaproteobacteria</taxon>
        <taxon>Moraxellales</taxon>
        <taxon>Moraxellaceae</taxon>
        <taxon>Acinetobacter</taxon>
        <taxon>Acinetobacter calcoaceticus/baumannii complex</taxon>
    </lineage>
</organism>
<proteinExistence type="predicted"/>
<keyword evidence="2" id="KW-1185">Reference proteome</keyword>
<dbReference type="OrthoDB" id="5296580at2"/>
<name>A0A4R1Y0L8_ACICA</name>
<accession>A0A4R1Y0L8</accession>
<sequence>MKLQCCLGIMFLGIFLQGCGSQIDTVNQEMAQIRSQPPLPIEAAPHFESVPHFEYAAQHLRSPFLPNSMASELMHMSTQQVKPNFSRETQYLEDFELESLQMKGSMKNDKGQRLAVIQTADAQVATVKVGQYMGFNQGRIINITEAHIDLLEVVSDGRNGYVERPRRLLLVQANSQ</sequence>
<protein>
    <submittedName>
        <fullName evidence="1">Type IV pilus assembly protein PilP</fullName>
    </submittedName>
</protein>
<reference evidence="1 2" key="1">
    <citation type="submission" date="2019-03" db="EMBL/GenBank/DDBJ databases">
        <title>Genomic analyses of the natural microbiome of Caenorhabditis elegans.</title>
        <authorList>
            <person name="Samuel B."/>
        </authorList>
    </citation>
    <scope>NUCLEOTIDE SEQUENCE [LARGE SCALE GENOMIC DNA]</scope>
    <source>
        <strain evidence="1 2">JUb89</strain>
    </source>
</reference>
<evidence type="ECO:0000313" key="2">
    <source>
        <dbReference type="Proteomes" id="UP000294963"/>
    </source>
</evidence>
<comment type="caution">
    <text evidence="1">The sequence shown here is derived from an EMBL/GenBank/DDBJ whole genome shotgun (WGS) entry which is preliminary data.</text>
</comment>
<dbReference type="Proteomes" id="UP000294963">
    <property type="component" value="Unassembled WGS sequence"/>
</dbReference>
<dbReference type="InterPro" id="IPR007446">
    <property type="entry name" value="PilP"/>
</dbReference>
<dbReference type="AlphaFoldDB" id="A0A4R1Y0L8"/>
<dbReference type="Gene3D" id="2.30.30.830">
    <property type="match status" value="1"/>
</dbReference>
<dbReference type="EMBL" id="SLVJ01000003">
    <property type="protein sequence ID" value="TCM69122.1"/>
    <property type="molecule type" value="Genomic_DNA"/>
</dbReference>
<gene>
    <name evidence="1" type="ORF">EC844_10367</name>
</gene>
<dbReference type="PROSITE" id="PS51257">
    <property type="entry name" value="PROKAR_LIPOPROTEIN"/>
    <property type="match status" value="1"/>
</dbReference>
<dbReference type="PIRSF" id="PIRSF016481">
    <property type="entry name" value="Pilus_assembly_PilP"/>
    <property type="match status" value="1"/>
</dbReference>
<dbReference type="Pfam" id="PF04351">
    <property type="entry name" value="PilP"/>
    <property type="match status" value="1"/>
</dbReference>